<dbReference type="Proteomes" id="UP000274033">
    <property type="component" value="Unassembled WGS sequence"/>
</dbReference>
<sequence>MNHLKKCTAVVFGTLILTGCNLIGENYDYTPPTVSLTSSGIELEEANTNWYTKKGISEHSTVINADMFALAKEQKPVTVPAGSNESIEFNHEDFLLEEVTVTLWKKGEHTQLEVDHKSKEFTLPSEKGTYVIEVNLNTDHGTAQYIGNLQIDE</sequence>
<proteinExistence type="predicted"/>
<keyword evidence="2" id="KW-1185">Reference proteome</keyword>
<dbReference type="OrthoDB" id="2938139at2"/>
<evidence type="ECO:0000313" key="2">
    <source>
        <dbReference type="Proteomes" id="UP000274033"/>
    </source>
</evidence>
<dbReference type="PROSITE" id="PS51257">
    <property type="entry name" value="PROKAR_LIPOPROTEIN"/>
    <property type="match status" value="1"/>
</dbReference>
<accession>A0A3N9UMA6</accession>
<reference evidence="1 2" key="1">
    <citation type="journal article" date="2013" name="J. Microbiol.">
        <title>Lysinibacillus chungkukjangi sp. nov., isolated from Chungkukjang, Korean fermented soybean food.</title>
        <authorList>
            <person name="Kim S.J."/>
            <person name="Jang Y.H."/>
            <person name="Hamada M."/>
            <person name="Ahn J.H."/>
            <person name="Weon H.Y."/>
            <person name="Suzuki K."/>
            <person name="Whang K.S."/>
            <person name="Kwon S.W."/>
        </authorList>
    </citation>
    <scope>NUCLEOTIDE SEQUENCE [LARGE SCALE GENOMIC DNA]</scope>
    <source>
        <strain evidence="1 2">MCCC 1A12701</strain>
    </source>
</reference>
<evidence type="ECO:0008006" key="3">
    <source>
        <dbReference type="Google" id="ProtNLM"/>
    </source>
</evidence>
<evidence type="ECO:0000313" key="1">
    <source>
        <dbReference type="EMBL" id="RQW73652.1"/>
    </source>
</evidence>
<name>A0A3N9UMA6_9BACI</name>
<organism evidence="1 2">
    <name type="scientific">Lysinibacillus composti</name>
    <dbReference type="NCBI Taxonomy" id="720633"/>
    <lineage>
        <taxon>Bacteria</taxon>
        <taxon>Bacillati</taxon>
        <taxon>Bacillota</taxon>
        <taxon>Bacilli</taxon>
        <taxon>Bacillales</taxon>
        <taxon>Bacillaceae</taxon>
        <taxon>Lysinibacillus</taxon>
    </lineage>
</organism>
<dbReference type="RefSeq" id="WP_124766252.1">
    <property type="nucleotide sequence ID" value="NZ_JAFBDY010000016.1"/>
</dbReference>
<comment type="caution">
    <text evidence="1">The sequence shown here is derived from an EMBL/GenBank/DDBJ whole genome shotgun (WGS) entry which is preliminary data.</text>
</comment>
<dbReference type="AlphaFoldDB" id="A0A3N9UMA6"/>
<gene>
    <name evidence="1" type="ORF">EBB45_15490</name>
</gene>
<protein>
    <recommendedName>
        <fullName evidence="3">Lipoprotein</fullName>
    </recommendedName>
</protein>
<dbReference type="EMBL" id="RRCT01000017">
    <property type="protein sequence ID" value="RQW73652.1"/>
    <property type="molecule type" value="Genomic_DNA"/>
</dbReference>